<keyword evidence="1" id="KW-0732">Signal</keyword>
<evidence type="ECO:0000313" key="3">
    <source>
        <dbReference type="RefSeq" id="XP_014676674.1"/>
    </source>
</evidence>
<accession>A0ABM1EWV3</accession>
<gene>
    <name evidence="3" type="primary">LOC106816564</name>
</gene>
<proteinExistence type="predicted"/>
<evidence type="ECO:0000256" key="1">
    <source>
        <dbReference type="SAM" id="SignalP"/>
    </source>
</evidence>
<feature type="chain" id="PRO_5045469449" evidence="1">
    <location>
        <begin position="26"/>
        <end position="132"/>
    </location>
</feature>
<dbReference type="GeneID" id="106816564"/>
<sequence length="132" mass="13723">MRLLAYTAAALFIVAATMTTMRVSAKGTCIGGQPEGDQWPERFGASCFDCECMSGGSSAGSQLYTQCFTTPCVDVPQTCPPIPGGHPVGTAWVEAEYAGDLCMHCSCEPSTGPSTYPHSICAMGECANPGPQ</sequence>
<keyword evidence="2" id="KW-1185">Reference proteome</keyword>
<evidence type="ECO:0000313" key="2">
    <source>
        <dbReference type="Proteomes" id="UP000695022"/>
    </source>
</evidence>
<name>A0ABM1EWV3_PRICU</name>
<dbReference type="Proteomes" id="UP000695022">
    <property type="component" value="Unplaced"/>
</dbReference>
<organism evidence="2 3">
    <name type="scientific">Priapulus caudatus</name>
    <name type="common">Priapulid worm</name>
    <dbReference type="NCBI Taxonomy" id="37621"/>
    <lineage>
        <taxon>Eukaryota</taxon>
        <taxon>Metazoa</taxon>
        <taxon>Ecdysozoa</taxon>
        <taxon>Scalidophora</taxon>
        <taxon>Priapulida</taxon>
        <taxon>Priapulimorpha</taxon>
        <taxon>Priapulimorphida</taxon>
        <taxon>Priapulidae</taxon>
        <taxon>Priapulus</taxon>
    </lineage>
</organism>
<dbReference type="RefSeq" id="XP_014676674.1">
    <property type="nucleotide sequence ID" value="XM_014821188.1"/>
</dbReference>
<feature type="signal peptide" evidence="1">
    <location>
        <begin position="1"/>
        <end position="25"/>
    </location>
</feature>
<protein>
    <submittedName>
        <fullName evidence="3">Uncharacterized protein LOC106816564</fullName>
    </submittedName>
</protein>
<reference evidence="3" key="1">
    <citation type="submission" date="2025-08" db="UniProtKB">
        <authorList>
            <consortium name="RefSeq"/>
        </authorList>
    </citation>
    <scope>IDENTIFICATION</scope>
</reference>